<proteinExistence type="inferred from homology"/>
<dbReference type="Proteomes" id="UP000283003">
    <property type="component" value="Unassembled WGS sequence"/>
</dbReference>
<gene>
    <name evidence="6" type="ORF">EKN06_15040</name>
</gene>
<feature type="domain" description="Epoxide hydrolase N-terminal" evidence="5">
    <location>
        <begin position="4"/>
        <end position="107"/>
    </location>
</feature>
<evidence type="ECO:0000256" key="1">
    <source>
        <dbReference type="ARBA" id="ARBA00010088"/>
    </source>
</evidence>
<keyword evidence="3 6" id="KW-0378">Hydrolase</keyword>
<keyword evidence="2" id="KW-0058">Aromatic hydrocarbons catabolism</keyword>
<evidence type="ECO:0000256" key="3">
    <source>
        <dbReference type="ARBA" id="ARBA00022801"/>
    </source>
</evidence>
<dbReference type="AlphaFoldDB" id="A0A437GU39"/>
<protein>
    <submittedName>
        <fullName evidence="6">Epoxide hydrolase</fullName>
    </submittedName>
</protein>
<evidence type="ECO:0000313" key="6">
    <source>
        <dbReference type="EMBL" id="RVQ64719.1"/>
    </source>
</evidence>
<dbReference type="InterPro" id="IPR016292">
    <property type="entry name" value="Epoxide_hydrolase"/>
</dbReference>
<dbReference type="InterPro" id="IPR029058">
    <property type="entry name" value="AB_hydrolase_fold"/>
</dbReference>
<reference evidence="6 7" key="1">
    <citation type="submission" date="2018-12" db="EMBL/GenBank/DDBJ databases">
        <title>Croceicoccus ponticola sp. nov., a lipolytic bacterium isolated from seawater.</title>
        <authorList>
            <person name="Yoon J.-H."/>
        </authorList>
    </citation>
    <scope>NUCLEOTIDE SEQUENCE [LARGE SCALE GENOMIC DNA]</scope>
    <source>
        <strain evidence="6 7">GM-16</strain>
    </source>
</reference>
<dbReference type="PANTHER" id="PTHR21661:SF35">
    <property type="entry name" value="EPOXIDE HYDROLASE"/>
    <property type="match status" value="1"/>
</dbReference>
<dbReference type="Pfam" id="PF06441">
    <property type="entry name" value="EHN"/>
    <property type="match status" value="1"/>
</dbReference>
<comment type="caution">
    <text evidence="6">The sequence shown here is derived from an EMBL/GenBank/DDBJ whole genome shotgun (WGS) entry which is preliminary data.</text>
</comment>
<keyword evidence="7" id="KW-1185">Reference proteome</keyword>
<dbReference type="OrthoDB" id="27092at2"/>
<dbReference type="PIRSF" id="PIRSF001112">
    <property type="entry name" value="Epoxide_hydrolase"/>
    <property type="match status" value="1"/>
</dbReference>
<sequence>MQPQRFTIDVPEDRLIDLKDRLARTRLPHDYANEDWSYGTPASVIAPLIERWRNGYDWREHETRMNAYEHWRVEIEGVPVHYMRVSGKGPNPAPLILSHGWPWTFWDMHRVVGPLSDPAAHGGDAADAFDVIVPSMPGFGFSTPLTKTGINFWSTADLWHTLMRDVLGFDSYFAAGGDWGALTTSQLGHKYADEVRAIHVSTLAPLYLFGHERPWDVTGGQLAPPELQGQAREDYLAWQRRIASHVCVQVLDPQTLSYGMHDSPAALLAWLIERRKSWGDCREGLLSAFDPDFLLTTASIYWLTDSFVTSARFYAEAARHPWKPEDDRSPVISAPAGVSRFPFDGTSGIGRGTEGLFNLVYQDSHDKGGHFAHVEAPDAVVGDIRATMRPYRA</sequence>
<evidence type="ECO:0000259" key="5">
    <source>
        <dbReference type="Pfam" id="PF06441"/>
    </source>
</evidence>
<dbReference type="InterPro" id="IPR010497">
    <property type="entry name" value="Epoxide_hydro_N"/>
</dbReference>
<feature type="active site" description="Nucleophile" evidence="4">
    <location>
        <position position="178"/>
    </location>
</feature>
<dbReference type="GO" id="GO:0097176">
    <property type="term" value="P:epoxide metabolic process"/>
    <property type="evidence" value="ECO:0007669"/>
    <property type="project" value="TreeGrafter"/>
</dbReference>
<evidence type="ECO:0000256" key="4">
    <source>
        <dbReference type="PIRSR" id="PIRSR001112-1"/>
    </source>
</evidence>
<dbReference type="GO" id="GO:0004301">
    <property type="term" value="F:epoxide hydrolase activity"/>
    <property type="evidence" value="ECO:0007669"/>
    <property type="project" value="TreeGrafter"/>
</dbReference>
<dbReference type="PRINTS" id="PR00412">
    <property type="entry name" value="EPOXHYDRLASE"/>
</dbReference>
<dbReference type="PANTHER" id="PTHR21661">
    <property type="entry name" value="EPOXIDE HYDROLASE 1-RELATED"/>
    <property type="match status" value="1"/>
</dbReference>
<name>A0A437GU39_9SPHN</name>
<dbReference type="InterPro" id="IPR000639">
    <property type="entry name" value="Epox_hydrolase-like"/>
</dbReference>
<dbReference type="SUPFAM" id="SSF53474">
    <property type="entry name" value="alpha/beta-Hydrolases"/>
    <property type="match status" value="1"/>
</dbReference>
<dbReference type="RefSeq" id="WP_127613727.1">
    <property type="nucleotide sequence ID" value="NZ_RXOL01000012.1"/>
</dbReference>
<feature type="active site" description="Proton donor" evidence="4">
    <location>
        <position position="314"/>
    </location>
</feature>
<dbReference type="EMBL" id="RXOL01000012">
    <property type="protein sequence ID" value="RVQ64719.1"/>
    <property type="molecule type" value="Genomic_DNA"/>
</dbReference>
<dbReference type="Gene3D" id="3.40.50.1820">
    <property type="entry name" value="alpha/beta hydrolase"/>
    <property type="match status" value="1"/>
</dbReference>
<evidence type="ECO:0000313" key="7">
    <source>
        <dbReference type="Proteomes" id="UP000283003"/>
    </source>
</evidence>
<evidence type="ECO:0000256" key="2">
    <source>
        <dbReference type="ARBA" id="ARBA00022797"/>
    </source>
</evidence>
<accession>A0A437GU39</accession>
<comment type="similarity">
    <text evidence="1">Belongs to the peptidase S33 family.</text>
</comment>
<organism evidence="6 7">
    <name type="scientific">Croceicoccus ponticola</name>
    <dbReference type="NCBI Taxonomy" id="2217664"/>
    <lineage>
        <taxon>Bacteria</taxon>
        <taxon>Pseudomonadati</taxon>
        <taxon>Pseudomonadota</taxon>
        <taxon>Alphaproteobacteria</taxon>
        <taxon>Sphingomonadales</taxon>
        <taxon>Erythrobacteraceae</taxon>
        <taxon>Croceicoccus</taxon>
    </lineage>
</organism>
<feature type="active site" description="Proton acceptor" evidence="4">
    <location>
        <position position="370"/>
    </location>
</feature>